<accession>A0A3B0T8C3</accession>
<proteinExistence type="predicted"/>
<name>A0A3B0T8C3_9ZZZZ</name>
<dbReference type="EMBL" id="UOEP01000035">
    <property type="protein sequence ID" value="VAW14288.1"/>
    <property type="molecule type" value="Genomic_DNA"/>
</dbReference>
<gene>
    <name evidence="1" type="ORF">MNBD_BACTEROID01-412</name>
</gene>
<evidence type="ECO:0000313" key="1">
    <source>
        <dbReference type="EMBL" id="VAW14288.1"/>
    </source>
</evidence>
<protein>
    <submittedName>
        <fullName evidence="1">Uncharacterized protein</fullName>
    </submittedName>
</protein>
<organism evidence="1">
    <name type="scientific">hydrothermal vent metagenome</name>
    <dbReference type="NCBI Taxonomy" id="652676"/>
    <lineage>
        <taxon>unclassified sequences</taxon>
        <taxon>metagenomes</taxon>
        <taxon>ecological metagenomes</taxon>
    </lineage>
</organism>
<reference evidence="1" key="1">
    <citation type="submission" date="2018-06" db="EMBL/GenBank/DDBJ databases">
        <authorList>
            <person name="Zhirakovskaya E."/>
        </authorList>
    </citation>
    <scope>NUCLEOTIDE SEQUENCE</scope>
</reference>
<sequence length="64" mass="7274">MENLVIANEIFICSPTGHILDSIPKKGDLSSSTIFYRYLENLHYKGSFQDTLYNLSKDCTKNDA</sequence>
<dbReference type="AlphaFoldDB" id="A0A3B0T8C3"/>